<dbReference type="EMBL" id="HACA01003586">
    <property type="protein sequence ID" value="CDW20947.1"/>
    <property type="molecule type" value="Transcribed_RNA"/>
</dbReference>
<sequence>VFVGLRGEGRIYVGVIPENTIATYGVGIYISFFRLKAACS</sequence>
<evidence type="ECO:0000313" key="1">
    <source>
        <dbReference type="EMBL" id="CDW20947.1"/>
    </source>
</evidence>
<dbReference type="AlphaFoldDB" id="A0A0K2T5U5"/>
<organism evidence="1">
    <name type="scientific">Lepeophtheirus salmonis</name>
    <name type="common">Salmon louse</name>
    <name type="synonym">Caligus salmonis</name>
    <dbReference type="NCBI Taxonomy" id="72036"/>
    <lineage>
        <taxon>Eukaryota</taxon>
        <taxon>Metazoa</taxon>
        <taxon>Ecdysozoa</taxon>
        <taxon>Arthropoda</taxon>
        <taxon>Crustacea</taxon>
        <taxon>Multicrustacea</taxon>
        <taxon>Hexanauplia</taxon>
        <taxon>Copepoda</taxon>
        <taxon>Siphonostomatoida</taxon>
        <taxon>Caligidae</taxon>
        <taxon>Lepeophtheirus</taxon>
    </lineage>
</organism>
<protein>
    <submittedName>
        <fullName evidence="1">Uncharacterized protein</fullName>
    </submittedName>
</protein>
<feature type="non-terminal residue" evidence="1">
    <location>
        <position position="1"/>
    </location>
</feature>
<accession>A0A0K2T5U5</accession>
<reference evidence="1" key="1">
    <citation type="submission" date="2014-05" db="EMBL/GenBank/DDBJ databases">
        <authorList>
            <person name="Chronopoulou M."/>
        </authorList>
    </citation>
    <scope>NUCLEOTIDE SEQUENCE</scope>
    <source>
        <tissue evidence="1">Whole organism</tissue>
    </source>
</reference>
<name>A0A0K2T5U5_LEPSM</name>
<proteinExistence type="predicted"/>